<evidence type="ECO:0000256" key="1">
    <source>
        <dbReference type="SAM" id="MobiDB-lite"/>
    </source>
</evidence>
<feature type="region of interest" description="Disordered" evidence="1">
    <location>
        <begin position="1"/>
        <end position="31"/>
    </location>
</feature>
<reference evidence="2" key="1">
    <citation type="submission" date="2018-05" db="EMBL/GenBank/DDBJ databases">
        <authorList>
            <person name="Lanie J.A."/>
            <person name="Ng W.-L."/>
            <person name="Kazmierczak K.M."/>
            <person name="Andrzejewski T.M."/>
            <person name="Davidsen T.M."/>
            <person name="Wayne K.J."/>
            <person name="Tettelin H."/>
            <person name="Glass J.I."/>
            <person name="Rusch D."/>
            <person name="Podicherti R."/>
            <person name="Tsui H.-C.T."/>
            <person name="Winkler M.E."/>
        </authorList>
    </citation>
    <scope>NUCLEOTIDE SEQUENCE</scope>
</reference>
<protein>
    <submittedName>
        <fullName evidence="2">Uncharacterized protein</fullName>
    </submittedName>
</protein>
<organism evidence="2">
    <name type="scientific">marine metagenome</name>
    <dbReference type="NCBI Taxonomy" id="408172"/>
    <lineage>
        <taxon>unclassified sequences</taxon>
        <taxon>metagenomes</taxon>
        <taxon>ecological metagenomes</taxon>
    </lineage>
</organism>
<feature type="non-terminal residue" evidence="2">
    <location>
        <position position="1"/>
    </location>
</feature>
<dbReference type="EMBL" id="UINC01079478">
    <property type="protein sequence ID" value="SVC21515.1"/>
    <property type="molecule type" value="Genomic_DNA"/>
</dbReference>
<feature type="non-terminal residue" evidence="2">
    <location>
        <position position="31"/>
    </location>
</feature>
<dbReference type="AlphaFoldDB" id="A0A382KD49"/>
<accession>A0A382KD49</accession>
<sequence length="31" mass="3231">MSHQNSTISVNTIEPQSGTTLTIGQSGQDVV</sequence>
<gene>
    <name evidence="2" type="ORF">METZ01_LOCUS274369</name>
</gene>
<evidence type="ECO:0000313" key="2">
    <source>
        <dbReference type="EMBL" id="SVC21515.1"/>
    </source>
</evidence>
<proteinExistence type="predicted"/>
<name>A0A382KD49_9ZZZZ</name>